<feature type="transmembrane region" description="Helical" evidence="1">
    <location>
        <begin position="6"/>
        <end position="34"/>
    </location>
</feature>
<evidence type="ECO:0000313" key="3">
    <source>
        <dbReference type="Proteomes" id="UP001165289"/>
    </source>
</evidence>
<feature type="transmembrane region" description="Helical" evidence="1">
    <location>
        <begin position="306"/>
        <end position="328"/>
    </location>
</feature>
<comment type="caution">
    <text evidence="2">The sequence shown here is derived from an EMBL/GenBank/DDBJ whole genome shotgun (WGS) entry which is preliminary data.</text>
</comment>
<keyword evidence="1" id="KW-1133">Transmembrane helix</keyword>
<dbReference type="EMBL" id="JAKMXF010000310">
    <property type="protein sequence ID" value="KAI6650549.1"/>
    <property type="molecule type" value="Genomic_DNA"/>
</dbReference>
<evidence type="ECO:0000256" key="1">
    <source>
        <dbReference type="SAM" id="Phobius"/>
    </source>
</evidence>
<dbReference type="Proteomes" id="UP001165289">
    <property type="component" value="Unassembled WGS sequence"/>
</dbReference>
<feature type="transmembrane region" description="Helical" evidence="1">
    <location>
        <begin position="190"/>
        <end position="208"/>
    </location>
</feature>
<keyword evidence="3" id="KW-1185">Reference proteome</keyword>
<feature type="transmembrane region" description="Helical" evidence="1">
    <location>
        <begin position="70"/>
        <end position="88"/>
    </location>
</feature>
<keyword evidence="1" id="KW-0472">Membrane</keyword>
<sequence length="387" mass="44930">MFGYSLIYLILSTIFTITFSIQSIILLLWVIVLFNSSIQFRRKAKYFSILSCNQDAILEAINSKVEYRKYLLLFAIVLFEFVSCIFSFNSYTEVLIFSIGYIGNYSVSHNETIPNHSRNMTNECNISVVTPFLGSYLNENARVLFASIGIPLILTFSLVYTLMSYYVMITKKSLSYNISLKSVDLAREQKILLLTSSVASIILMLLLVRIEVYVLFHIIESSVAILQSYLTAKYSIKLVRIIKWKILDTKIAFGEDHYLFKSYTKSLKKFKLFASIYNIVVNSFCLYTISRACAVLLLFLYPNELFQVYDICIHVLLSSSYFNVLNYLIHIVNIFEKVPLLIFQVSLFVLNLFTVPYLFSEMNSCHINCYKSFRSQQDRHLREPFLN</sequence>
<accession>A0AAV7JP14</accession>
<gene>
    <name evidence="2" type="ORF">LOD99_7599</name>
</gene>
<evidence type="ECO:0000313" key="2">
    <source>
        <dbReference type="EMBL" id="KAI6650549.1"/>
    </source>
</evidence>
<keyword evidence="1" id="KW-0812">Transmembrane</keyword>
<protein>
    <submittedName>
        <fullName evidence="2">Uncharacterized protein</fullName>
    </submittedName>
</protein>
<feature type="transmembrane region" description="Helical" evidence="1">
    <location>
        <begin position="340"/>
        <end position="359"/>
    </location>
</feature>
<name>A0AAV7JP14_9METZ</name>
<feature type="transmembrane region" description="Helical" evidence="1">
    <location>
        <begin position="143"/>
        <end position="169"/>
    </location>
</feature>
<proteinExistence type="predicted"/>
<reference evidence="2 3" key="1">
    <citation type="journal article" date="2023" name="BMC Biol.">
        <title>The compact genome of the sponge Oopsacas minuta (Hexactinellida) is lacking key metazoan core genes.</title>
        <authorList>
            <person name="Santini S."/>
            <person name="Schenkelaars Q."/>
            <person name="Jourda C."/>
            <person name="Duchesne M."/>
            <person name="Belahbib H."/>
            <person name="Rocher C."/>
            <person name="Selva M."/>
            <person name="Riesgo A."/>
            <person name="Vervoort M."/>
            <person name="Leys S.P."/>
            <person name="Kodjabachian L."/>
            <person name="Le Bivic A."/>
            <person name="Borchiellini C."/>
            <person name="Claverie J.M."/>
            <person name="Renard E."/>
        </authorList>
    </citation>
    <scope>NUCLEOTIDE SEQUENCE [LARGE SCALE GENOMIC DNA]</scope>
    <source>
        <strain evidence="2">SPO-2</strain>
    </source>
</reference>
<feature type="transmembrane region" description="Helical" evidence="1">
    <location>
        <begin position="276"/>
        <end position="300"/>
    </location>
</feature>
<dbReference type="AlphaFoldDB" id="A0AAV7JP14"/>
<organism evidence="2 3">
    <name type="scientific">Oopsacas minuta</name>
    <dbReference type="NCBI Taxonomy" id="111878"/>
    <lineage>
        <taxon>Eukaryota</taxon>
        <taxon>Metazoa</taxon>
        <taxon>Porifera</taxon>
        <taxon>Hexactinellida</taxon>
        <taxon>Hexasterophora</taxon>
        <taxon>Lyssacinosida</taxon>
        <taxon>Leucopsacidae</taxon>
        <taxon>Oopsacas</taxon>
    </lineage>
</organism>